<feature type="region of interest" description="Disordered" evidence="1">
    <location>
        <begin position="782"/>
        <end position="853"/>
    </location>
</feature>
<dbReference type="AlphaFoldDB" id="G2J5T8"/>
<feature type="region of interest" description="Disordered" evidence="1">
    <location>
        <begin position="961"/>
        <end position="988"/>
    </location>
</feature>
<feature type="compositionally biased region" description="Polar residues" evidence="1">
    <location>
        <begin position="540"/>
        <end position="568"/>
    </location>
</feature>
<reference evidence="2" key="1">
    <citation type="submission" date="2011-09" db="EMBL/GenBank/DDBJ databases">
        <authorList>
            <person name="Carlson J."/>
            <person name="Booth B."/>
            <person name="Frise E."/>
            <person name="Sandler J."/>
            <person name="Wan K."/>
            <person name="Yu C."/>
            <person name="Celniker S."/>
        </authorList>
    </citation>
    <scope>NUCLEOTIDE SEQUENCE</scope>
</reference>
<feature type="compositionally biased region" description="Low complexity" evidence="1">
    <location>
        <begin position="524"/>
        <end position="533"/>
    </location>
</feature>
<feature type="compositionally biased region" description="Polar residues" evidence="1">
    <location>
        <begin position="788"/>
        <end position="800"/>
    </location>
</feature>
<feature type="compositionally biased region" description="Polar residues" evidence="1">
    <location>
        <begin position="839"/>
        <end position="848"/>
    </location>
</feature>
<feature type="compositionally biased region" description="Low complexity" evidence="1">
    <location>
        <begin position="684"/>
        <end position="700"/>
    </location>
</feature>
<feature type="region of interest" description="Disordered" evidence="1">
    <location>
        <begin position="524"/>
        <end position="585"/>
    </location>
</feature>
<feature type="compositionally biased region" description="Polar residues" evidence="1">
    <location>
        <begin position="961"/>
        <end position="970"/>
    </location>
</feature>
<organism evidence="2">
    <name type="scientific">Drosophila melanogaster</name>
    <name type="common">Fruit fly</name>
    <dbReference type="NCBI Taxonomy" id="7227"/>
    <lineage>
        <taxon>Eukaryota</taxon>
        <taxon>Metazoa</taxon>
        <taxon>Ecdysozoa</taxon>
        <taxon>Arthropoda</taxon>
        <taxon>Hexapoda</taxon>
        <taxon>Insecta</taxon>
        <taxon>Pterygota</taxon>
        <taxon>Neoptera</taxon>
        <taxon>Endopterygota</taxon>
        <taxon>Diptera</taxon>
        <taxon>Brachycera</taxon>
        <taxon>Muscomorpha</taxon>
        <taxon>Ephydroidea</taxon>
        <taxon>Drosophilidae</taxon>
        <taxon>Drosophila</taxon>
        <taxon>Sophophora</taxon>
    </lineage>
</organism>
<dbReference type="VEuPathDB" id="VectorBase:FBgn0263077"/>
<proteinExistence type="evidence at transcript level"/>
<feature type="region of interest" description="Disordered" evidence="1">
    <location>
        <begin position="469"/>
        <end position="504"/>
    </location>
</feature>
<gene>
    <name evidence="2" type="primary">CG30492-RC</name>
</gene>
<feature type="region of interest" description="Disordered" evidence="1">
    <location>
        <begin position="646"/>
        <end position="704"/>
    </location>
</feature>
<name>G2J5T8_DROME</name>
<dbReference type="ExpressionAtlas" id="G2J5T8">
    <property type="expression patterns" value="baseline and differential"/>
</dbReference>
<dbReference type="EMBL" id="BT128751">
    <property type="protein sequence ID" value="AEO12884.1"/>
    <property type="molecule type" value="mRNA"/>
</dbReference>
<feature type="compositionally biased region" description="Polar residues" evidence="1">
    <location>
        <begin position="744"/>
        <end position="755"/>
    </location>
</feature>
<protein>
    <submittedName>
        <fullName evidence="2">MIP02916p</fullName>
    </submittedName>
</protein>
<evidence type="ECO:0000256" key="1">
    <source>
        <dbReference type="SAM" id="MobiDB-lite"/>
    </source>
</evidence>
<dbReference type="OrthoDB" id="10072397at2759"/>
<feature type="compositionally biased region" description="Low complexity" evidence="1">
    <location>
        <begin position="807"/>
        <end position="817"/>
    </location>
</feature>
<evidence type="ECO:0000313" key="2">
    <source>
        <dbReference type="EMBL" id="AEO12884.1"/>
    </source>
</evidence>
<feature type="region of interest" description="Disordered" evidence="1">
    <location>
        <begin position="743"/>
        <end position="766"/>
    </location>
</feature>
<sequence length="1009" mass="109971">MSFNQHKFVYPMRARSEVYIPIVGDGNDSSMQFESVSQIGQNAHMDERAKIREYVEEIVAEMLGGNLDHVKVGQLSKSENYLQLFDKFHAKLSNLLINVENSLCARALRGDLPAIVNGHTNNSNNNNNNNHADSELADLSQTRLRSLIETIIAETLRSSTLSASGAVSEISLDTRSHVSDLANGNGLKRRHRTEHYFEPKIYQDLLATAVLNKIVDKEGNTRLAAESTPDLSGRHIDENFNAEALSTTSGSSIEPRSDCSLTDHEIGLDNGKSQSLQTDLERESVLSDYIAAHMVPLPDFSASVTESEDDIGSISSGMIGDGNWEDNWLFKKKRSSATPSSIGMLVPAPRENVRAQIGDKTTDEVSDLSEIGSDIEESSLDLLRCNDLNDRLLSKHLIGGQNTKMVLDELVDRTSLTSHTLPEENEPAFTETTNEFVVSPMAMPSDIKAPSPTPPPPPMIFQDDLLNEEPDHTPIADQLGSESIQSDESEPSTACETFNADGDSDQEFVSQRVLVLDDQRSLSTNTSSNNNVHTHLHLPLTQTNNPSAGSRRTNGKLTNGSLRWSGSYATELPNGGSSGAQPDDVVVDDDDVVLLRRFVPGSIAEREVKKWYNAVEMPNNPYSPEALKQRISGTQERYMDVPNISPSAEQKALASALTENPDPPAPKADYKRYSRDYYINNAPTSTDSTGGGKAATTSAGEDVEDIVINEARKASQTATEQNPPQESISVYKATPVQVLDESLDSQSNPSLYSLQTTTTNTSDESDTVRIYDFNKQETTVIRAAPAEQQPSESTTSSMESAQGAPPSVSSSIDSSVSQKRERPVVLQFGPGDSVPTIGSPASTPTRGSTPPAFRFLQPKRRLIDPSQVLSVDEDDVPEPTTPAAEKPVIEDEVAHSMPSVKALAQAFLLTSKHTQPQRRWRAKVRIAAPPDTPDKPNTSLAKRHKLEHAVSMAEVADESTIASDLSSLETDPSIHSEATPPIASPASPVPVRHGFLRSNIAFFENLKFK</sequence>
<accession>G2J5T8</accession>